<evidence type="ECO:0000256" key="9">
    <source>
        <dbReference type="RuleBase" id="RU363032"/>
    </source>
</evidence>
<dbReference type="EMBL" id="BMIS01000009">
    <property type="protein sequence ID" value="GGE73404.1"/>
    <property type="molecule type" value="Genomic_DNA"/>
</dbReference>
<evidence type="ECO:0000313" key="12">
    <source>
        <dbReference type="EMBL" id="GGE73404.1"/>
    </source>
</evidence>
<dbReference type="PANTHER" id="PTHR30406:SF8">
    <property type="entry name" value="SULFATE TRANSPORT SYSTEM PERMEASE PROTEIN CYST"/>
    <property type="match status" value="1"/>
</dbReference>
<dbReference type="PROSITE" id="PS50928">
    <property type="entry name" value="ABC_TM1"/>
    <property type="match status" value="1"/>
</dbReference>
<sequence length="300" mass="31367">MTPTTSPSSAPDSRASAPEQATSRRGRGVGSGRRGRGLRTTLNLPASAALGVSVLWFSLLVLIPLALVFVAAGEHGLGYMWEVLTNQQTANAIRLTLTAAAAATAVNIVMGTLIAWVLVRDRFPGKRLIELLIDIPFALPSLVAGLVLLSLYGPGSPVGIDVLGTPYSVFLAVLFVTLPFVVRTVQPVLMAMDEEVEQAAESLGATRATNFRRVVLPALAPAIAAGATLSFARGVGEFGALVLLTGNRPNVSEGAPIRIQSYIEVDNTAAAASVAVFLLLVALSAILVLDLISRRVSRHA</sequence>
<dbReference type="AlphaFoldDB" id="A0A917AU62"/>
<keyword evidence="4 9" id="KW-0812">Transmembrane</keyword>
<dbReference type="GO" id="GO:0015419">
    <property type="term" value="F:ABC-type sulfate transporter activity"/>
    <property type="evidence" value="ECO:0007669"/>
    <property type="project" value="InterPro"/>
</dbReference>
<keyword evidence="5 9" id="KW-1133">Transmembrane helix</keyword>
<accession>A0A917AU62</accession>
<dbReference type="PANTHER" id="PTHR30406">
    <property type="entry name" value="SULFATE TRANSPORT SYSTEM PERMEASE PROTEIN"/>
    <property type="match status" value="1"/>
</dbReference>
<keyword evidence="13" id="KW-1185">Reference proteome</keyword>
<evidence type="ECO:0000256" key="1">
    <source>
        <dbReference type="ARBA" id="ARBA00004141"/>
    </source>
</evidence>
<feature type="transmembrane region" description="Helical" evidence="9">
    <location>
        <begin position="214"/>
        <end position="232"/>
    </location>
</feature>
<reference evidence="12" key="2">
    <citation type="submission" date="2020-09" db="EMBL/GenBank/DDBJ databases">
        <authorList>
            <person name="Sun Q."/>
            <person name="Zhou Y."/>
        </authorList>
    </citation>
    <scope>NUCLEOTIDE SEQUENCE</scope>
    <source>
        <strain evidence="12">CGMCC 1.15388</strain>
    </source>
</reference>
<comment type="subcellular location">
    <subcellularLocation>
        <location evidence="9">Cell membrane</location>
        <topology evidence="9">Multi-pass membrane protein</topology>
    </subcellularLocation>
    <subcellularLocation>
        <location evidence="1">Membrane</location>
        <topology evidence="1">Multi-pass membrane protein</topology>
    </subcellularLocation>
</comment>
<feature type="transmembrane region" description="Helical" evidence="9">
    <location>
        <begin position="164"/>
        <end position="182"/>
    </location>
</feature>
<evidence type="ECO:0000256" key="10">
    <source>
        <dbReference type="SAM" id="MobiDB-lite"/>
    </source>
</evidence>
<comment type="subunit">
    <text evidence="2">The complex is composed of two ATP-binding proteins (CysA), two transmembrane proteins (CysT and CysW) and a solute-binding protein (CysP).</text>
</comment>
<dbReference type="RefSeq" id="WP_188685407.1">
    <property type="nucleotide sequence ID" value="NZ_BMIS01000009.1"/>
</dbReference>
<evidence type="ECO:0000256" key="2">
    <source>
        <dbReference type="ARBA" id="ARBA00011779"/>
    </source>
</evidence>
<feature type="transmembrane region" description="Helical" evidence="9">
    <location>
        <begin position="131"/>
        <end position="152"/>
    </location>
</feature>
<comment type="caution">
    <text evidence="12">The sequence shown here is derived from an EMBL/GenBank/DDBJ whole genome shotgun (WGS) entry which is preliminary data.</text>
</comment>
<evidence type="ECO:0000256" key="4">
    <source>
        <dbReference type="ARBA" id="ARBA00022692"/>
    </source>
</evidence>
<evidence type="ECO:0000256" key="3">
    <source>
        <dbReference type="ARBA" id="ARBA00022448"/>
    </source>
</evidence>
<feature type="transmembrane region" description="Helical" evidence="9">
    <location>
        <begin position="270"/>
        <end position="292"/>
    </location>
</feature>
<dbReference type="CDD" id="cd06261">
    <property type="entry name" value="TM_PBP2"/>
    <property type="match status" value="1"/>
</dbReference>
<keyword evidence="3 9" id="KW-0813">Transport</keyword>
<dbReference type="InterPro" id="IPR005667">
    <property type="entry name" value="Sulph_transpt2"/>
</dbReference>
<feature type="compositionally biased region" description="Low complexity" evidence="10">
    <location>
        <begin position="1"/>
        <end position="18"/>
    </location>
</feature>
<comment type="function">
    <text evidence="8">Part of the ABC transporter complex CysAWTP (TC 3.A.1.6.1) involved in sulfate/thiosulfate import. Probably responsible for the translocation of the substrate across the membrane.</text>
</comment>
<dbReference type="Proteomes" id="UP000633136">
    <property type="component" value="Unassembled WGS sequence"/>
</dbReference>
<dbReference type="Pfam" id="PF00528">
    <property type="entry name" value="BPD_transp_1"/>
    <property type="match status" value="1"/>
</dbReference>
<reference evidence="12" key="1">
    <citation type="journal article" date="2014" name="Int. J. Syst. Evol. Microbiol.">
        <title>Complete genome sequence of Corynebacterium casei LMG S-19264T (=DSM 44701T), isolated from a smear-ripened cheese.</title>
        <authorList>
            <consortium name="US DOE Joint Genome Institute (JGI-PGF)"/>
            <person name="Walter F."/>
            <person name="Albersmeier A."/>
            <person name="Kalinowski J."/>
            <person name="Ruckert C."/>
        </authorList>
    </citation>
    <scope>NUCLEOTIDE SEQUENCE</scope>
    <source>
        <strain evidence="12">CGMCC 1.15388</strain>
    </source>
</reference>
<keyword evidence="7 9" id="KW-0472">Membrane</keyword>
<evidence type="ECO:0000256" key="6">
    <source>
        <dbReference type="ARBA" id="ARBA00023032"/>
    </source>
</evidence>
<evidence type="ECO:0000256" key="7">
    <source>
        <dbReference type="ARBA" id="ARBA00023136"/>
    </source>
</evidence>
<feature type="domain" description="ABC transmembrane type-1" evidence="11">
    <location>
        <begin position="93"/>
        <end position="289"/>
    </location>
</feature>
<dbReference type="InterPro" id="IPR000515">
    <property type="entry name" value="MetI-like"/>
</dbReference>
<evidence type="ECO:0000313" key="13">
    <source>
        <dbReference type="Proteomes" id="UP000633136"/>
    </source>
</evidence>
<feature type="transmembrane region" description="Helical" evidence="9">
    <location>
        <begin position="42"/>
        <end position="72"/>
    </location>
</feature>
<protein>
    <submittedName>
        <fullName evidence="12">Sulfate ABC transporter permease subunit CysT</fullName>
    </submittedName>
</protein>
<dbReference type="Gene3D" id="1.10.3720.10">
    <property type="entry name" value="MetI-like"/>
    <property type="match status" value="1"/>
</dbReference>
<dbReference type="InterPro" id="IPR035906">
    <property type="entry name" value="MetI-like_sf"/>
</dbReference>
<dbReference type="GO" id="GO:0005886">
    <property type="term" value="C:plasma membrane"/>
    <property type="evidence" value="ECO:0007669"/>
    <property type="project" value="UniProtKB-SubCell"/>
</dbReference>
<name>A0A917AU62_9MICC</name>
<gene>
    <name evidence="12" type="primary">cysT</name>
    <name evidence="12" type="ORF">GCM10011401_20660</name>
</gene>
<evidence type="ECO:0000259" key="11">
    <source>
        <dbReference type="PROSITE" id="PS50928"/>
    </source>
</evidence>
<evidence type="ECO:0000256" key="5">
    <source>
        <dbReference type="ARBA" id="ARBA00022989"/>
    </source>
</evidence>
<dbReference type="SUPFAM" id="SSF161098">
    <property type="entry name" value="MetI-like"/>
    <property type="match status" value="1"/>
</dbReference>
<evidence type="ECO:0000256" key="8">
    <source>
        <dbReference type="ARBA" id="ARBA00025323"/>
    </source>
</evidence>
<comment type="similarity">
    <text evidence="9">Belongs to the binding-protein-dependent transport system permease family.</text>
</comment>
<keyword evidence="6" id="KW-0764">Sulfate transport</keyword>
<proteinExistence type="inferred from homology"/>
<feature type="transmembrane region" description="Helical" evidence="9">
    <location>
        <begin position="92"/>
        <end position="119"/>
    </location>
</feature>
<organism evidence="12 13">
    <name type="scientific">Nesterenkonia cremea</name>
    <dbReference type="NCBI Taxonomy" id="1882340"/>
    <lineage>
        <taxon>Bacteria</taxon>
        <taxon>Bacillati</taxon>
        <taxon>Actinomycetota</taxon>
        <taxon>Actinomycetes</taxon>
        <taxon>Micrococcales</taxon>
        <taxon>Micrococcaceae</taxon>
        <taxon>Nesterenkonia</taxon>
    </lineage>
</organism>
<feature type="region of interest" description="Disordered" evidence="10">
    <location>
        <begin position="1"/>
        <end position="35"/>
    </location>
</feature>